<dbReference type="AlphaFoldDB" id="A0A1B0CJ34"/>
<dbReference type="VEuPathDB" id="VectorBase:LLOJ004467"/>
<feature type="compositionally biased region" description="Acidic residues" evidence="2">
    <location>
        <begin position="109"/>
        <end position="137"/>
    </location>
</feature>
<accession>A0A1B0CJ34</accession>
<dbReference type="EnsemblMetazoa" id="LLOJ004467-RA">
    <property type="protein sequence ID" value="LLOJ004467-PA"/>
    <property type="gene ID" value="LLOJ004467"/>
</dbReference>
<dbReference type="GO" id="GO:0006364">
    <property type="term" value="P:rRNA processing"/>
    <property type="evidence" value="ECO:0007669"/>
    <property type="project" value="InterPro"/>
</dbReference>
<feature type="compositionally biased region" description="Basic and acidic residues" evidence="2">
    <location>
        <begin position="157"/>
        <end position="166"/>
    </location>
</feature>
<feature type="coiled-coil region" evidence="1">
    <location>
        <begin position="378"/>
        <end position="408"/>
    </location>
</feature>
<feature type="region of interest" description="Disordered" evidence="2">
    <location>
        <begin position="231"/>
        <end position="276"/>
    </location>
</feature>
<dbReference type="InterPro" id="IPR012920">
    <property type="entry name" value="rRNA_MeTfrase_SPB1-like_C"/>
</dbReference>
<evidence type="ECO:0000256" key="2">
    <source>
        <dbReference type="SAM" id="MobiDB-lite"/>
    </source>
</evidence>
<name>A0A1B0CJ34_LUTLO</name>
<protein>
    <recommendedName>
        <fullName evidence="3">Ribosomal RNA methyltransferase SPB1-like C-terminal domain-containing protein</fullName>
    </recommendedName>
</protein>
<feature type="compositionally biased region" description="Basic residues" evidence="2">
    <location>
        <begin position="443"/>
        <end position="452"/>
    </location>
</feature>
<dbReference type="Proteomes" id="UP000092461">
    <property type="component" value="Unassembled WGS sequence"/>
</dbReference>
<reference evidence="4" key="1">
    <citation type="submission" date="2020-05" db="UniProtKB">
        <authorList>
            <consortium name="EnsemblMetazoa"/>
        </authorList>
    </citation>
    <scope>IDENTIFICATION</scope>
    <source>
        <strain evidence="4">Jacobina</strain>
    </source>
</reference>
<evidence type="ECO:0000313" key="4">
    <source>
        <dbReference type="EnsemblMetazoa" id="LLOJ004467-PA"/>
    </source>
</evidence>
<dbReference type="GO" id="GO:0005634">
    <property type="term" value="C:nucleus"/>
    <property type="evidence" value="ECO:0007669"/>
    <property type="project" value="InterPro"/>
</dbReference>
<feature type="compositionally biased region" description="Basic and acidic residues" evidence="2">
    <location>
        <begin position="249"/>
        <end position="258"/>
    </location>
</feature>
<feature type="compositionally biased region" description="Basic and acidic residues" evidence="2">
    <location>
        <begin position="461"/>
        <end position="475"/>
    </location>
</feature>
<evidence type="ECO:0000313" key="5">
    <source>
        <dbReference type="Proteomes" id="UP000092461"/>
    </source>
</evidence>
<keyword evidence="1" id="KW-0175">Coiled coil</keyword>
<feature type="domain" description="Ribosomal RNA methyltransferase SPB1-like C-terminal" evidence="3">
    <location>
        <begin position="260"/>
        <end position="477"/>
    </location>
</feature>
<sequence>QEDEELDAIEAHVAEVALEESKDAKRRKKKANKIRARLNEKMNLKMVLKGDEGPREEADDEVFTLKNISSARKMEHLDDQMPDLLADSDNEPDSEFRPKFVKFSRDNPMVDDEGNVIEGEVSDFELSDDEEESDLDQEGMGLSDNESADGASGNEEEVARAREVQAKLRATNPLLTDLDYRDKDTKRHQRVQFWYEKDNLKALEDEEDAEHDLDRIAAEFRKKGVKILGKQEDPAERVLGKKARKRAKYQKDTEKSDSDTTDDETEKVQATGNSHHELTYKVVEKVGGKEGFDVVQPKKKIRLSEEELALGALLTSSRRKRRDLIDAAWNRYAFGDEDLPDWFVRDEQMHMRKEAPVPKELVGEYRKRMEEINVRPIKKVMEAKARKKKRALKRLAKAKKKAEAVLDNPDASSQEKIRQIKKLYKKAEDRKKDVTYVVSRKAFAGKKAKRPAGVKGPYRIVDLRQKKDKRATAAREKRKGKRRK</sequence>
<feature type="coiled-coil region" evidence="1">
    <location>
        <begin position="14"/>
        <end position="41"/>
    </location>
</feature>
<proteinExistence type="predicted"/>
<organism evidence="4 5">
    <name type="scientific">Lutzomyia longipalpis</name>
    <name type="common">Sand fly</name>
    <dbReference type="NCBI Taxonomy" id="7200"/>
    <lineage>
        <taxon>Eukaryota</taxon>
        <taxon>Metazoa</taxon>
        <taxon>Ecdysozoa</taxon>
        <taxon>Arthropoda</taxon>
        <taxon>Hexapoda</taxon>
        <taxon>Insecta</taxon>
        <taxon>Pterygota</taxon>
        <taxon>Neoptera</taxon>
        <taxon>Endopterygota</taxon>
        <taxon>Diptera</taxon>
        <taxon>Nematocera</taxon>
        <taxon>Psychodoidea</taxon>
        <taxon>Psychodidae</taxon>
        <taxon>Lutzomyia</taxon>
        <taxon>Lutzomyia</taxon>
    </lineage>
</organism>
<feature type="region of interest" description="Disordered" evidence="2">
    <location>
        <begin position="443"/>
        <end position="484"/>
    </location>
</feature>
<dbReference type="GO" id="GO:0008168">
    <property type="term" value="F:methyltransferase activity"/>
    <property type="evidence" value="ECO:0007669"/>
    <property type="project" value="InterPro"/>
</dbReference>
<evidence type="ECO:0000256" key="1">
    <source>
        <dbReference type="SAM" id="Coils"/>
    </source>
</evidence>
<dbReference type="Pfam" id="PF07780">
    <property type="entry name" value="Spb1_C"/>
    <property type="match status" value="1"/>
</dbReference>
<evidence type="ECO:0000259" key="3">
    <source>
        <dbReference type="Pfam" id="PF07780"/>
    </source>
</evidence>
<dbReference type="EMBL" id="AJWK01013995">
    <property type="status" value="NOT_ANNOTATED_CDS"/>
    <property type="molecule type" value="Genomic_DNA"/>
</dbReference>
<keyword evidence="5" id="KW-1185">Reference proteome</keyword>
<feature type="region of interest" description="Disordered" evidence="2">
    <location>
        <begin position="82"/>
        <end position="173"/>
    </location>
</feature>